<dbReference type="PANTHER" id="PTHR13891">
    <property type="entry name" value="CYTOCHROME C OXIDASE ASSEMBLY FACTOR 7"/>
    <property type="match status" value="1"/>
</dbReference>
<keyword evidence="7" id="KW-1015">Disulfide bond</keyword>
<organism evidence="9 10">
    <name type="scientific">Campylobacter showae RM3277</name>
    <dbReference type="NCBI Taxonomy" id="553219"/>
    <lineage>
        <taxon>Bacteria</taxon>
        <taxon>Pseudomonadati</taxon>
        <taxon>Campylobacterota</taxon>
        <taxon>Epsilonproteobacteria</taxon>
        <taxon>Campylobacterales</taxon>
        <taxon>Campylobacteraceae</taxon>
        <taxon>Campylobacter</taxon>
    </lineage>
</organism>
<name>C6RHR9_9BACT</name>
<comment type="similarity">
    <text evidence="2">Belongs to the hcp beta-lactamase family.</text>
</comment>
<evidence type="ECO:0000256" key="7">
    <source>
        <dbReference type="ARBA" id="ARBA00023157"/>
    </source>
</evidence>
<comment type="caution">
    <text evidence="9">The sequence shown here is derived from an EMBL/GenBank/DDBJ whole genome shotgun (WGS) entry which is preliminary data.</text>
</comment>
<protein>
    <recommendedName>
        <fullName evidence="3">beta-lactamase</fullName>
        <ecNumber evidence="3">3.5.2.6</ecNumber>
    </recommendedName>
</protein>
<dbReference type="SMART" id="SM00671">
    <property type="entry name" value="SEL1"/>
    <property type="match status" value="7"/>
</dbReference>
<keyword evidence="5" id="KW-0378">Hydrolase</keyword>
<keyword evidence="8" id="KW-0046">Antibiotic resistance</keyword>
<evidence type="ECO:0000256" key="1">
    <source>
        <dbReference type="ARBA" id="ARBA00001526"/>
    </source>
</evidence>
<evidence type="ECO:0000256" key="6">
    <source>
        <dbReference type="ARBA" id="ARBA00022803"/>
    </source>
</evidence>
<keyword evidence="4" id="KW-0677">Repeat</keyword>
<dbReference type="EC" id="3.5.2.6" evidence="3"/>
<evidence type="ECO:0000256" key="8">
    <source>
        <dbReference type="ARBA" id="ARBA00023251"/>
    </source>
</evidence>
<proteinExistence type="inferred from homology"/>
<evidence type="ECO:0000313" key="10">
    <source>
        <dbReference type="Proteomes" id="UP000003107"/>
    </source>
</evidence>
<comment type="catalytic activity">
    <reaction evidence="1">
        <text>a beta-lactam + H2O = a substituted beta-amino acid</text>
        <dbReference type="Rhea" id="RHEA:20401"/>
        <dbReference type="ChEBI" id="CHEBI:15377"/>
        <dbReference type="ChEBI" id="CHEBI:35627"/>
        <dbReference type="ChEBI" id="CHEBI:140347"/>
        <dbReference type="EC" id="3.5.2.6"/>
    </reaction>
</comment>
<dbReference type="AlphaFoldDB" id="C6RHR9"/>
<dbReference type="Gene3D" id="1.25.40.10">
    <property type="entry name" value="Tetratricopeptide repeat domain"/>
    <property type="match status" value="2"/>
</dbReference>
<evidence type="ECO:0000256" key="3">
    <source>
        <dbReference type="ARBA" id="ARBA00012865"/>
    </source>
</evidence>
<dbReference type="PANTHER" id="PTHR13891:SF1">
    <property type="entry name" value="CYTOCHROME C OXIDASE ASSEMBLY FACTOR 7"/>
    <property type="match status" value="1"/>
</dbReference>
<evidence type="ECO:0000313" key="9">
    <source>
        <dbReference type="EMBL" id="EET78949.1"/>
    </source>
</evidence>
<dbReference type="InterPro" id="IPR011990">
    <property type="entry name" value="TPR-like_helical_dom_sf"/>
</dbReference>
<dbReference type="GO" id="GO:0046677">
    <property type="term" value="P:response to antibiotic"/>
    <property type="evidence" value="ECO:0007669"/>
    <property type="project" value="UniProtKB-KW"/>
</dbReference>
<dbReference type="InterPro" id="IPR006597">
    <property type="entry name" value="Sel1-like"/>
</dbReference>
<dbReference type="eggNOG" id="COG0790">
    <property type="taxonomic scope" value="Bacteria"/>
</dbReference>
<dbReference type="GO" id="GO:0008800">
    <property type="term" value="F:beta-lactamase activity"/>
    <property type="evidence" value="ECO:0007669"/>
    <property type="project" value="UniProtKB-EC"/>
</dbReference>
<accession>C6RHR9</accession>
<dbReference type="STRING" id="553219.CAMSH0001_1023"/>
<dbReference type="InterPro" id="IPR040239">
    <property type="entry name" value="HcpB-like"/>
</dbReference>
<reference evidence="9 10" key="1">
    <citation type="submission" date="2009-07" db="EMBL/GenBank/DDBJ databases">
        <authorList>
            <person name="Madupu R."/>
            <person name="Sebastian Y."/>
            <person name="Durkin A.S."/>
            <person name="Torralba M."/>
            <person name="Methe B."/>
            <person name="Sutton G.G."/>
            <person name="Strausberg R.L."/>
            <person name="Nelson K.E."/>
        </authorList>
    </citation>
    <scope>NUCLEOTIDE SEQUENCE [LARGE SCALE GENOMIC DNA]</scope>
    <source>
        <strain evidence="9 10">RM3277</strain>
    </source>
</reference>
<dbReference type="SUPFAM" id="SSF81901">
    <property type="entry name" value="HCP-like"/>
    <property type="match status" value="2"/>
</dbReference>
<dbReference type="Pfam" id="PF08238">
    <property type="entry name" value="Sel1"/>
    <property type="match status" value="5"/>
</dbReference>
<evidence type="ECO:0000256" key="2">
    <source>
        <dbReference type="ARBA" id="ARBA00008486"/>
    </source>
</evidence>
<gene>
    <name evidence="9" type="ORF">CAMSH0001_1023</name>
</gene>
<dbReference type="Proteomes" id="UP000003107">
    <property type="component" value="Unassembled WGS sequence"/>
</dbReference>
<sequence>MREPNLKIYPFSQSQQALKIIQYKIFIFAKFRKNNTDKENIKFILKITSLLVKYSIINNKQIPYKEIAIKKLVFIFFVALLAVSAHAESSTVIAEQLRSAGKTVEAVAYDKEGCLKEKSWLSCERLAKHYDTTKPDMPCDSEIVTEYYKKCCDYSKNKVQLCCEKGYPKELEEKRDAACKAKDAKSCGTLASIAHRQKNYEKSFNYAKKGCDSGKDDTSCKLLAYMYYYGQGVEKDYKKSFNLYEGLCDRDIYDMCAILSHFYTDGVGIKQDIKKGKKILEKLCYDKYKEGCANLAVLYESDQYGMKDEKKATELYTIACKDDPKSPSCDKIGGTSKRLEFFCTEKKRGYSCVELADTYYRNDLEKKLYFYNKACEIGFERACGQIASITEQKEVSEKRKSACEEKNDGEACFQIASSYNYDPKNQLYFYEKACEYGYAQGCYEAVKYTNDPEKKLYFFDRGCEYGLAYTCLYASDLVRGDNNKAMEYGYKACKLGDTATCKRIEGIAKKACDGGDQDGCKWLDTIKNRK</sequence>
<evidence type="ECO:0000256" key="5">
    <source>
        <dbReference type="ARBA" id="ARBA00022801"/>
    </source>
</evidence>
<evidence type="ECO:0000256" key="4">
    <source>
        <dbReference type="ARBA" id="ARBA00022737"/>
    </source>
</evidence>
<keyword evidence="10" id="KW-1185">Reference proteome</keyword>
<dbReference type="EMBL" id="ACVQ01000028">
    <property type="protein sequence ID" value="EET78949.1"/>
    <property type="molecule type" value="Genomic_DNA"/>
</dbReference>
<keyword evidence="6" id="KW-0802">TPR repeat</keyword>